<dbReference type="Proteomes" id="UP000179099">
    <property type="component" value="Unassembled WGS sequence"/>
</dbReference>
<organism evidence="1 2">
    <name type="scientific">Candidatus Portnoybacteria bacterium RBG_19FT_COMBO_36_7</name>
    <dbReference type="NCBI Taxonomy" id="1801992"/>
    <lineage>
        <taxon>Bacteria</taxon>
        <taxon>Candidatus Portnoyibacteriota</taxon>
    </lineage>
</organism>
<comment type="caution">
    <text evidence="1">The sequence shown here is derived from an EMBL/GenBank/DDBJ whole genome shotgun (WGS) entry which is preliminary data.</text>
</comment>
<protein>
    <submittedName>
        <fullName evidence="1">Uncharacterized protein</fullName>
    </submittedName>
</protein>
<evidence type="ECO:0000313" key="1">
    <source>
        <dbReference type="EMBL" id="OGZ33656.1"/>
    </source>
</evidence>
<reference evidence="1 2" key="1">
    <citation type="journal article" date="2016" name="Nat. Commun.">
        <title>Thousands of microbial genomes shed light on interconnected biogeochemical processes in an aquifer system.</title>
        <authorList>
            <person name="Anantharaman K."/>
            <person name="Brown C.T."/>
            <person name="Hug L.A."/>
            <person name="Sharon I."/>
            <person name="Castelle C.J."/>
            <person name="Probst A.J."/>
            <person name="Thomas B.C."/>
            <person name="Singh A."/>
            <person name="Wilkins M.J."/>
            <person name="Karaoz U."/>
            <person name="Brodie E.L."/>
            <person name="Williams K.H."/>
            <person name="Hubbard S.S."/>
            <person name="Banfield J.F."/>
        </authorList>
    </citation>
    <scope>NUCLEOTIDE SEQUENCE [LARGE SCALE GENOMIC DNA]</scope>
</reference>
<evidence type="ECO:0000313" key="2">
    <source>
        <dbReference type="Proteomes" id="UP000179099"/>
    </source>
</evidence>
<dbReference type="AlphaFoldDB" id="A0A1G2F6F5"/>
<sequence length="89" mass="10704">MIKVNKKSEEQDRWMFKVLIDDTDFEVELEKDYWKKLTEENIAPEDLVKKSFEFLLAREPKETILHSFNLKVISNYFPEYEKEMGSAIP</sequence>
<name>A0A1G2F6F5_9BACT</name>
<dbReference type="STRING" id="1801992.A2Y98_01850"/>
<gene>
    <name evidence="1" type="ORF">A2Y98_01850</name>
</gene>
<proteinExistence type="predicted"/>
<accession>A0A1G2F6F5</accession>
<dbReference type="EMBL" id="MHMW01000028">
    <property type="protein sequence ID" value="OGZ33656.1"/>
    <property type="molecule type" value="Genomic_DNA"/>
</dbReference>